<evidence type="ECO:0000259" key="2">
    <source>
        <dbReference type="Pfam" id="PF07587"/>
    </source>
</evidence>
<reference evidence="4 5" key="1">
    <citation type="submission" date="2019-07" db="EMBL/GenBank/DDBJ databases">
        <title>Whole genome shotgun sequence of Sphingobacterium mizutaii NBRC 14946.</title>
        <authorList>
            <person name="Hosoyama A."/>
            <person name="Uohara A."/>
            <person name="Ohji S."/>
            <person name="Ichikawa N."/>
        </authorList>
    </citation>
    <scope>NUCLEOTIDE SEQUENCE [LARGE SCALE GENOMIC DNA]</scope>
    <source>
        <strain evidence="4 5">NBRC 14946</strain>
    </source>
</reference>
<name>A0ABQ0VYJ7_9SPHI</name>
<dbReference type="Pfam" id="PF07587">
    <property type="entry name" value="PSD1"/>
    <property type="match status" value="1"/>
</dbReference>
<dbReference type="PANTHER" id="PTHR35889:SF3">
    <property type="entry name" value="F-BOX DOMAIN-CONTAINING PROTEIN"/>
    <property type="match status" value="1"/>
</dbReference>
<dbReference type="Pfam" id="PF07583">
    <property type="entry name" value="PSCyt2"/>
    <property type="match status" value="1"/>
</dbReference>
<feature type="domain" description="DUF1553" evidence="2">
    <location>
        <begin position="443"/>
        <end position="704"/>
    </location>
</feature>
<organism evidence="4 5">
    <name type="scientific">Sphingobacterium mizutaii NBRC 14946 = DSM 11724</name>
    <dbReference type="NCBI Taxonomy" id="1220576"/>
    <lineage>
        <taxon>Bacteria</taxon>
        <taxon>Pseudomonadati</taxon>
        <taxon>Bacteroidota</taxon>
        <taxon>Sphingobacteriia</taxon>
        <taxon>Sphingobacteriales</taxon>
        <taxon>Sphingobacteriaceae</taxon>
        <taxon>Sphingobacterium</taxon>
    </lineage>
</organism>
<evidence type="ECO:0000259" key="3">
    <source>
        <dbReference type="Pfam" id="PF07635"/>
    </source>
</evidence>
<evidence type="ECO:0000313" key="4">
    <source>
        <dbReference type="EMBL" id="GEM66677.1"/>
    </source>
</evidence>
<feature type="domain" description="Cytochrome C Planctomycete-type" evidence="3">
    <location>
        <begin position="36"/>
        <end position="97"/>
    </location>
</feature>
<keyword evidence="5" id="KW-1185">Reference proteome</keyword>
<protein>
    <recommendedName>
        <fullName evidence="6">Planctomycete cytochrome C</fullName>
    </recommendedName>
</protein>
<feature type="domain" description="DUF1549" evidence="1">
    <location>
        <begin position="148"/>
        <end position="353"/>
    </location>
</feature>
<evidence type="ECO:0000259" key="1">
    <source>
        <dbReference type="Pfam" id="PF07583"/>
    </source>
</evidence>
<comment type="caution">
    <text evidence="4">The sequence shown here is derived from an EMBL/GenBank/DDBJ whole genome shotgun (WGS) entry which is preliminary data.</text>
</comment>
<gene>
    <name evidence="4" type="ORF">SMI01S_02830</name>
</gene>
<dbReference type="Pfam" id="PF07635">
    <property type="entry name" value="PSCyt1"/>
    <property type="match status" value="1"/>
</dbReference>
<dbReference type="InterPro" id="IPR011429">
    <property type="entry name" value="Cyt_c_Planctomycete-type"/>
</dbReference>
<dbReference type="PANTHER" id="PTHR35889">
    <property type="entry name" value="CYCLOINULO-OLIGOSACCHARIDE FRUCTANOTRANSFERASE-RELATED"/>
    <property type="match status" value="1"/>
</dbReference>
<dbReference type="Proteomes" id="UP000321676">
    <property type="component" value="Unassembled WGS sequence"/>
</dbReference>
<dbReference type="InterPro" id="IPR022655">
    <property type="entry name" value="DUF1553"/>
</dbReference>
<proteinExistence type="predicted"/>
<dbReference type="InterPro" id="IPR011444">
    <property type="entry name" value="DUF1549"/>
</dbReference>
<sequence length="759" mass="85900">MCRPSAGSDGADGGSFVLPKYVDYNYDIKPILSDKCFACHGPDNNTREAGLRLDTEEGAYKALAESPGKHAVVPGKPHISEAFLRITSDDESIKMPPTAANLPLSNFEIDLIERWIEQGAVYKPHWAFTAPKKPEVPQQDKIKWGNNEVDNFVLDKMTKSGFKPNPEADKNRLLRRVSLDLTGLPPDEKLMERFLKDDSPQAYEKLVDELMASPAFGEQMALHWMDVARYADSYGYQDDDIRTQWPWRDWVIHAFNENMPYDQFVTWQLAGDLLPNPNKEQILATAFNRNHKITEEGGVVEEEYRVAYGLDKTNTYAKGILGITMECAQCHDHKYDPFTQKNYYGMYAFFNNSLEKGLEGLVNSGPSKTPRLTVTQEDIKGILNFINQNADDGDVTVSVMGERDSIRPTFILDRGVYDAPTVRVYPQTPEAVLPFDSTKYASNRLGLAQWTFSDKNPLTSRVFVNQMWALIFGRGLVASVADFGNQGDLPSHPELLDWLAVDFQQNGWNIKRLIKQLVSTATYKQSSVIEQKHLEKDPDNIYLARAKRLRLPAQMIRDQVLATSGLLNRKIGGPSIKPYQPEGIWEVSSSGRGALAQYVQDHGQDLYRRGMYVFFKLTLPPPNMLIFDASNRDACEVQRQRTNTPLQALVMMNDPAILEASRIYSTNLMSDQPNLKQSDYINKVFKRVLCREPSEKELELLGSYYQDELTRFTQNKKDAASFLNVGEAPQDNSLPKEKLAALMSVVHAIYNLEETLNKG</sequence>
<evidence type="ECO:0000313" key="5">
    <source>
        <dbReference type="Proteomes" id="UP000321676"/>
    </source>
</evidence>
<accession>A0ABQ0VYJ7</accession>
<evidence type="ECO:0008006" key="6">
    <source>
        <dbReference type="Google" id="ProtNLM"/>
    </source>
</evidence>
<dbReference type="EMBL" id="BJXH01000001">
    <property type="protein sequence ID" value="GEM66677.1"/>
    <property type="molecule type" value="Genomic_DNA"/>
</dbReference>